<dbReference type="Proteomes" id="UP000062260">
    <property type="component" value="Chromosome"/>
</dbReference>
<evidence type="ECO:0000313" key="1">
    <source>
        <dbReference type="EMBL" id="AMB99172.1"/>
    </source>
</evidence>
<reference evidence="1 2" key="1">
    <citation type="journal article" date="2016" name="Genome Announc.">
        <title>Complete Genome Sequences of Aerococcus christensenii CCUG 28831T, Aerococcus sanguinicola CCUG 43001T, Aerococcus urinae CCUG 36881T, Aerococcus urinaeequi CCUG 28094T, Aerococcus urinaehominis CCUG 42038 BT, and Aerococcus viridans CCUG 4311T.</title>
        <authorList>
            <person name="Carkaci D."/>
            <person name="Dargis R."/>
            <person name="Nielsen X.C."/>
            <person name="Skovgaard O."/>
            <person name="Fuursted K."/>
            <person name="Christensen J.J."/>
        </authorList>
    </citation>
    <scope>NUCLEOTIDE SEQUENCE [LARGE SCALE GENOMIC DNA]</scope>
    <source>
        <strain evidence="1 2">CCUG42038B</strain>
    </source>
</reference>
<dbReference type="AlphaFoldDB" id="A0A0X8FM51"/>
<dbReference type="RefSeq" id="WP_067978392.1">
    <property type="nucleotide sequence ID" value="NZ_CP014163.1"/>
</dbReference>
<protein>
    <submittedName>
        <fullName evidence="1">Uncharacterized protein</fullName>
    </submittedName>
</protein>
<name>A0A0X8FM51_9LACT</name>
<organism evidence="1 2">
    <name type="scientific">Aerococcus urinaehominis</name>
    <dbReference type="NCBI Taxonomy" id="128944"/>
    <lineage>
        <taxon>Bacteria</taxon>
        <taxon>Bacillati</taxon>
        <taxon>Bacillota</taxon>
        <taxon>Bacilli</taxon>
        <taxon>Lactobacillales</taxon>
        <taxon>Aerococcaceae</taxon>
        <taxon>Aerococcus</taxon>
    </lineage>
</organism>
<sequence>MFDKNQADQLDQLLSQIKQADPQTKAKILAALENSQPSQNQPADQVHQLILDISNQQASISQLLTYLRTNLASENDRTQSGLALVQAFKDLPLLDSHQEQVLFDQLVKLSQGRLAHSQIERPIFNWAYHRLAQIKEDQDLYPSLLKFFIENFQDPIYLEAKFQGLYQRYLRAQRQQDADLRVKILTDIAPSLVDLANRKGETDRADFLSHQLAAYL</sequence>
<proteinExistence type="predicted"/>
<gene>
    <name evidence="1" type="ORF">AWM75_03750</name>
</gene>
<dbReference type="EMBL" id="CP014163">
    <property type="protein sequence ID" value="AMB99172.1"/>
    <property type="molecule type" value="Genomic_DNA"/>
</dbReference>
<evidence type="ECO:0000313" key="2">
    <source>
        <dbReference type="Proteomes" id="UP000062260"/>
    </source>
</evidence>
<reference evidence="2" key="2">
    <citation type="submission" date="2016-01" db="EMBL/GenBank/DDBJ databases">
        <title>Six Aerococcus type strain genome sequencing and assembly using PacBio and Illumina Hiseq.</title>
        <authorList>
            <person name="Carkaci D."/>
            <person name="Dargis R."/>
            <person name="Nielsen X.C."/>
            <person name="Skovgaard O."/>
            <person name="Fuursted K."/>
            <person name="Christensen J.J."/>
        </authorList>
    </citation>
    <scope>NUCLEOTIDE SEQUENCE [LARGE SCALE GENOMIC DNA]</scope>
    <source>
        <strain evidence="2">CCUG42038B</strain>
    </source>
</reference>
<keyword evidence="2" id="KW-1185">Reference proteome</keyword>
<dbReference type="KEGG" id="auh:AWM75_03750"/>
<accession>A0A0X8FM51</accession>
<dbReference type="STRING" id="128944.AWM75_03750"/>